<organism evidence="1 2">
    <name type="scientific">Photobacterium frigidiphilum</name>
    <dbReference type="NCBI Taxonomy" id="264736"/>
    <lineage>
        <taxon>Bacteria</taxon>
        <taxon>Pseudomonadati</taxon>
        <taxon>Pseudomonadota</taxon>
        <taxon>Gammaproteobacteria</taxon>
        <taxon>Vibrionales</taxon>
        <taxon>Vibrionaceae</taxon>
        <taxon>Photobacterium</taxon>
    </lineage>
</organism>
<dbReference type="Proteomes" id="UP000240987">
    <property type="component" value="Unassembled WGS sequence"/>
</dbReference>
<evidence type="ECO:0000313" key="1">
    <source>
        <dbReference type="EMBL" id="PSU44521.1"/>
    </source>
</evidence>
<proteinExistence type="predicted"/>
<dbReference type="RefSeq" id="WP_107245915.1">
    <property type="nucleotide sequence ID" value="NZ_PYMJ01000049.1"/>
</dbReference>
<evidence type="ECO:0000313" key="2">
    <source>
        <dbReference type="Proteomes" id="UP000240987"/>
    </source>
</evidence>
<keyword evidence="2" id="KW-1185">Reference proteome</keyword>
<gene>
    <name evidence="1" type="ORF">C9J12_27000</name>
</gene>
<name>A0A2T3J6Z3_9GAMM</name>
<protein>
    <submittedName>
        <fullName evidence="1">Uncharacterized protein</fullName>
    </submittedName>
</protein>
<dbReference type="EMBL" id="PYMJ01000049">
    <property type="protein sequence ID" value="PSU44521.1"/>
    <property type="molecule type" value="Genomic_DNA"/>
</dbReference>
<dbReference type="OrthoDB" id="5923973at2"/>
<comment type="caution">
    <text evidence="1">The sequence shown here is derived from an EMBL/GenBank/DDBJ whole genome shotgun (WGS) entry which is preliminary data.</text>
</comment>
<dbReference type="AlphaFoldDB" id="A0A2T3J6Z3"/>
<sequence>MVSIQKFIEEDEVMKIIYGKLPYQYLSTMAGLKGLTAQSYHGYAILKVKFIAELEQGVLFSALVDNNELHQYPVFTGVINDIIINNRNTRKVSIHNIDTTKNAQKKRNRKIKNLSLTERNWKQFIGRRKTIVDIYRSIN</sequence>
<accession>A0A2T3J6Z3</accession>
<reference evidence="1 2" key="1">
    <citation type="submission" date="2018-01" db="EMBL/GenBank/DDBJ databases">
        <title>Whole genome sequencing of Histamine producing bacteria.</title>
        <authorList>
            <person name="Butler K."/>
        </authorList>
    </citation>
    <scope>NUCLEOTIDE SEQUENCE [LARGE SCALE GENOMIC DNA]</scope>
    <source>
        <strain evidence="1 2">JCM 12947</strain>
    </source>
</reference>